<organism evidence="10 11">
    <name type="scientific">Fusarium coffeatum</name>
    <dbReference type="NCBI Taxonomy" id="231269"/>
    <lineage>
        <taxon>Eukaryota</taxon>
        <taxon>Fungi</taxon>
        <taxon>Dikarya</taxon>
        <taxon>Ascomycota</taxon>
        <taxon>Pezizomycotina</taxon>
        <taxon>Sordariomycetes</taxon>
        <taxon>Hypocreomycetidae</taxon>
        <taxon>Hypocreales</taxon>
        <taxon>Nectriaceae</taxon>
        <taxon>Fusarium</taxon>
        <taxon>Fusarium incarnatum-equiseti species complex</taxon>
    </lineage>
</organism>
<dbReference type="AlphaFoldDB" id="A0A366RZI5"/>
<sequence>MASLKNIMNTEDEPVDPRSETRSTDLTSRSSSVQSYATSLNHQAPSSSHNNLPDPSESSTSPSVLDHSSPTTTELNMNTRRRSNMSIDSNDMSYGSSQHDSSSNTSMRPYTASGDSEPHVRWTPITGKISKAKKGIPVHKCHQCHKTFTRAEHLRRHQLGHSPPDLRCPIPSCNKPFHRKDLLDRHVQKHNQDGSAKEPRQSPGRESSKPYTLPRAVTPHKPTLKPNEDFVDPHPLVHRNVPTPWPTMAHTPNSKPSYNPRPETDRPDSYMTPNNYHELDTTLPGPSSFPTNPMLPGNVTPELWQGTSAPPSEFSTPPENARRQQFSGMEPWTNPIPAYPNSSNDMLNTMNHTPYSASYPYSNSTPPQVYPSVFPDMEVPLPVYHEDPSFGTVNQIPTSTVRSVSPSMAVPQSETLVAVPSLPTSGGAFNLAGCGSGSSGGEGLLSTEDLMPLSLSPAIKEAIPRYLEVYWDKVHPKNPIVHKHTYQNVPQEETEHVQVLQCAMAALATQFIPITDDRMKGAQLHAYAWQQSKVFTHVGKWSMPVQQTIALCEYYARFRGRKSHSHQPSAEFTSLYPRVVRDQRTFTFRSTAGDERQAWKDWIAAESLRRLLAACFLLDVHSSWYHERQYISMLGLDYSSPSTLPIPLTATTTKPWEAEDCQSWSKLRVRKDPQTISNTNLGTLSASDIASAPAFDTAVFLAVYSLFLPRRQTPMQVNIVGDATKFQPNACPILGLFPDSAIANTYLALHHTPLYYLLSVSGKSWVFNKKLTDLGLFTEYRKLLEAWRSSDTASTAAVFAARALKAFFGLKSSPDQTDCNKVEICPKETMPWSDISDYWGVYVCTLICWAYGLEEKQETSNIVSTQEVTKRWILKVACQEPFKAQMQSERKGAQGVASLAREMLANDCLGGGNILFADAVNVLKRLEEDVTRRC</sequence>
<dbReference type="Pfam" id="PF04082">
    <property type="entry name" value="Fungal_trans"/>
    <property type="match status" value="1"/>
</dbReference>
<dbReference type="InterPro" id="IPR007219">
    <property type="entry name" value="XnlR_reg_dom"/>
</dbReference>
<feature type="compositionally biased region" description="Polar residues" evidence="8">
    <location>
        <begin position="36"/>
        <end position="108"/>
    </location>
</feature>
<dbReference type="PANTHER" id="PTHR40626:SF30">
    <property type="entry name" value="FINGER DOMAIN PROTEIN, PUTATIVE (AFU_ORTHOLOGUE AFUA_4G13600)-RELATED"/>
    <property type="match status" value="1"/>
</dbReference>
<feature type="compositionally biased region" description="Polar residues" evidence="8">
    <location>
        <begin position="305"/>
        <end position="325"/>
    </location>
</feature>
<dbReference type="SMART" id="SM00355">
    <property type="entry name" value="ZnF_C2H2"/>
    <property type="match status" value="2"/>
</dbReference>
<proteinExistence type="predicted"/>
<comment type="caution">
    <text evidence="10">The sequence shown here is derived from an EMBL/GenBank/DDBJ whole genome shotgun (WGS) entry which is preliminary data.</text>
</comment>
<dbReference type="Gene3D" id="3.30.160.60">
    <property type="entry name" value="Classic Zinc Finger"/>
    <property type="match status" value="1"/>
</dbReference>
<dbReference type="GO" id="GO:0006351">
    <property type="term" value="P:DNA-templated transcription"/>
    <property type="evidence" value="ECO:0007669"/>
    <property type="project" value="InterPro"/>
</dbReference>
<dbReference type="SUPFAM" id="SSF57667">
    <property type="entry name" value="beta-beta-alpha zinc fingers"/>
    <property type="match status" value="1"/>
</dbReference>
<keyword evidence="2" id="KW-0479">Metal-binding</keyword>
<feature type="domain" description="C2H2-type" evidence="9">
    <location>
        <begin position="166"/>
        <end position="195"/>
    </location>
</feature>
<feature type="compositionally biased region" description="Basic and acidic residues" evidence="8">
    <location>
        <begin position="187"/>
        <end position="200"/>
    </location>
</feature>
<evidence type="ECO:0000256" key="4">
    <source>
        <dbReference type="ARBA" id="ARBA00022771"/>
    </source>
</evidence>
<keyword evidence="6" id="KW-0539">Nucleus</keyword>
<feature type="region of interest" description="Disordered" evidence="8">
    <location>
        <begin position="187"/>
        <end position="267"/>
    </location>
</feature>
<evidence type="ECO:0000313" key="10">
    <source>
        <dbReference type="EMBL" id="RBR22487.1"/>
    </source>
</evidence>
<evidence type="ECO:0000313" key="11">
    <source>
        <dbReference type="Proteomes" id="UP000253153"/>
    </source>
</evidence>
<accession>A0A366RZI5</accession>
<dbReference type="PANTHER" id="PTHR40626">
    <property type="entry name" value="MIP31509P"/>
    <property type="match status" value="1"/>
</dbReference>
<keyword evidence="4 7" id="KW-0863">Zinc-finger</keyword>
<dbReference type="Proteomes" id="UP000253153">
    <property type="component" value="Unassembled WGS sequence"/>
</dbReference>
<dbReference type="InterPro" id="IPR036236">
    <property type="entry name" value="Znf_C2H2_sf"/>
</dbReference>
<gene>
    <name evidence="10" type="ORF">FIESC28_04462</name>
</gene>
<dbReference type="GO" id="GO:0000785">
    <property type="term" value="C:chromatin"/>
    <property type="evidence" value="ECO:0007669"/>
    <property type="project" value="TreeGrafter"/>
</dbReference>
<dbReference type="EMBL" id="QKXC01000089">
    <property type="protein sequence ID" value="RBR22487.1"/>
    <property type="molecule type" value="Genomic_DNA"/>
</dbReference>
<dbReference type="GO" id="GO:0005634">
    <property type="term" value="C:nucleus"/>
    <property type="evidence" value="ECO:0007669"/>
    <property type="project" value="UniProtKB-SubCell"/>
</dbReference>
<evidence type="ECO:0000256" key="7">
    <source>
        <dbReference type="PROSITE-ProRule" id="PRU00042"/>
    </source>
</evidence>
<comment type="subcellular location">
    <subcellularLocation>
        <location evidence="1">Nucleus</location>
    </subcellularLocation>
</comment>
<dbReference type="RefSeq" id="XP_031017317.1">
    <property type="nucleotide sequence ID" value="XM_031158609.1"/>
</dbReference>
<dbReference type="InterPro" id="IPR051059">
    <property type="entry name" value="VerF-like"/>
</dbReference>
<dbReference type="CDD" id="cd12148">
    <property type="entry name" value="fungal_TF_MHR"/>
    <property type="match status" value="1"/>
</dbReference>
<dbReference type="GO" id="GO:0000981">
    <property type="term" value="F:DNA-binding transcription factor activity, RNA polymerase II-specific"/>
    <property type="evidence" value="ECO:0007669"/>
    <property type="project" value="InterPro"/>
</dbReference>
<dbReference type="PROSITE" id="PS50157">
    <property type="entry name" value="ZINC_FINGER_C2H2_2"/>
    <property type="match status" value="2"/>
</dbReference>
<keyword evidence="5" id="KW-0862">Zinc</keyword>
<feature type="domain" description="C2H2-type" evidence="9">
    <location>
        <begin position="139"/>
        <end position="166"/>
    </location>
</feature>
<dbReference type="GO" id="GO:0008270">
    <property type="term" value="F:zinc ion binding"/>
    <property type="evidence" value="ECO:0007669"/>
    <property type="project" value="UniProtKB-KW"/>
</dbReference>
<dbReference type="GeneID" id="41993905"/>
<dbReference type="OrthoDB" id="6077919at2759"/>
<name>A0A366RZI5_9HYPO</name>
<dbReference type="Pfam" id="PF00096">
    <property type="entry name" value="zf-C2H2"/>
    <property type="match status" value="1"/>
</dbReference>
<dbReference type="InterPro" id="IPR013087">
    <property type="entry name" value="Znf_C2H2_type"/>
</dbReference>
<dbReference type="PROSITE" id="PS00028">
    <property type="entry name" value="ZINC_FINGER_C2H2_1"/>
    <property type="match status" value="2"/>
</dbReference>
<evidence type="ECO:0000256" key="6">
    <source>
        <dbReference type="ARBA" id="ARBA00023242"/>
    </source>
</evidence>
<evidence type="ECO:0000259" key="9">
    <source>
        <dbReference type="PROSITE" id="PS50157"/>
    </source>
</evidence>
<feature type="compositionally biased region" description="Low complexity" evidence="8">
    <location>
        <begin position="24"/>
        <end position="35"/>
    </location>
</feature>
<feature type="region of interest" description="Disordered" evidence="8">
    <location>
        <begin position="1"/>
        <end position="122"/>
    </location>
</feature>
<reference evidence="10 11" key="1">
    <citation type="submission" date="2018-06" db="EMBL/GenBank/DDBJ databases">
        <title>Fusarium incarnatum-equiseti species complex species 28.</title>
        <authorList>
            <person name="Gardiner D.M."/>
        </authorList>
    </citation>
    <scope>NUCLEOTIDE SEQUENCE [LARGE SCALE GENOMIC DNA]</scope>
    <source>
        <strain evidence="10 11">FIESC_28</strain>
    </source>
</reference>
<dbReference type="GO" id="GO:0000978">
    <property type="term" value="F:RNA polymerase II cis-regulatory region sequence-specific DNA binding"/>
    <property type="evidence" value="ECO:0007669"/>
    <property type="project" value="InterPro"/>
</dbReference>
<evidence type="ECO:0000256" key="3">
    <source>
        <dbReference type="ARBA" id="ARBA00022737"/>
    </source>
</evidence>
<feature type="region of interest" description="Disordered" evidence="8">
    <location>
        <begin position="294"/>
        <end position="325"/>
    </location>
</feature>
<evidence type="ECO:0000256" key="2">
    <source>
        <dbReference type="ARBA" id="ARBA00022723"/>
    </source>
</evidence>
<protein>
    <recommendedName>
        <fullName evidence="9">C2H2-type domain-containing protein</fullName>
    </recommendedName>
</protein>
<evidence type="ECO:0000256" key="5">
    <source>
        <dbReference type="ARBA" id="ARBA00022833"/>
    </source>
</evidence>
<evidence type="ECO:0000256" key="1">
    <source>
        <dbReference type="ARBA" id="ARBA00004123"/>
    </source>
</evidence>
<keyword evidence="3" id="KW-0677">Repeat</keyword>
<keyword evidence="11" id="KW-1185">Reference proteome</keyword>
<evidence type="ECO:0000256" key="8">
    <source>
        <dbReference type="SAM" id="MobiDB-lite"/>
    </source>
</evidence>